<accession>A0A6C0KMA5</accession>
<protein>
    <submittedName>
        <fullName evidence="1">Uncharacterized protein</fullName>
    </submittedName>
</protein>
<proteinExistence type="predicted"/>
<dbReference type="EMBL" id="MN740926">
    <property type="protein sequence ID" value="QHU18301.1"/>
    <property type="molecule type" value="Genomic_DNA"/>
</dbReference>
<organism evidence="1">
    <name type="scientific">viral metagenome</name>
    <dbReference type="NCBI Taxonomy" id="1070528"/>
    <lineage>
        <taxon>unclassified sequences</taxon>
        <taxon>metagenomes</taxon>
        <taxon>organismal metagenomes</taxon>
    </lineage>
</organism>
<dbReference type="AlphaFoldDB" id="A0A6C0KMA5"/>
<name>A0A6C0KMA5_9ZZZZ</name>
<evidence type="ECO:0000313" key="1">
    <source>
        <dbReference type="EMBL" id="QHU18301.1"/>
    </source>
</evidence>
<reference evidence="1" key="1">
    <citation type="journal article" date="2020" name="Nature">
        <title>Giant virus diversity and host interactions through global metagenomics.</title>
        <authorList>
            <person name="Schulz F."/>
            <person name="Roux S."/>
            <person name="Paez-Espino D."/>
            <person name="Jungbluth S."/>
            <person name="Walsh D.A."/>
            <person name="Denef V.J."/>
            <person name="McMahon K.D."/>
            <person name="Konstantinidis K.T."/>
            <person name="Eloe-Fadrosh E.A."/>
            <person name="Kyrpides N.C."/>
            <person name="Woyke T."/>
        </authorList>
    </citation>
    <scope>NUCLEOTIDE SEQUENCE</scope>
    <source>
        <strain evidence="1">GVMAG-S-3300013006-138</strain>
    </source>
</reference>
<sequence length="73" mass="8709">METRPEWKPIGIYRITPLPILPIPPVPKRRFYKQFVPLSTLSRSSLLRAPKKLQVRFPMNYGDLKTTRRQLEF</sequence>